<evidence type="ECO:0000313" key="4">
    <source>
        <dbReference type="Proteomes" id="UP000501747"/>
    </source>
</evidence>
<sequence length="184" mass="20642">MKNKLFKTCLVLMSGITLGTTVLSTATVFANELSSSESEYSDSQQLDAIDEFHILKEVEFDLKETGIQTKKIIAEDGTEAIITIEPEFNPMSRVSNGTYKIYYYAGIFNCSFRIRVSGNNITSAYDGTYSHWGVSVKSSSLRRESNKRATYYFEFGSPVWDFGGWNGWLRATINGSNKLVTTVK</sequence>
<dbReference type="KEGG" id="vhy:G7082_04375"/>
<dbReference type="Pfam" id="PF18540">
    <property type="entry name" value="DUF5626"/>
    <property type="match status" value="1"/>
</dbReference>
<reference evidence="3 4" key="1">
    <citation type="submission" date="2020-03" db="EMBL/GenBank/DDBJ databases">
        <title>Vagococcus sp. nov., isolated from beetles.</title>
        <authorList>
            <person name="Hyun D.-W."/>
            <person name="Bae J.-W."/>
        </authorList>
    </citation>
    <scope>NUCLEOTIDE SEQUENCE [LARGE SCALE GENOMIC DNA]</scope>
    <source>
        <strain evidence="3 4">HDW17B</strain>
    </source>
</reference>
<keyword evidence="4" id="KW-1185">Reference proteome</keyword>
<evidence type="ECO:0000313" key="3">
    <source>
        <dbReference type="EMBL" id="QIL47833.1"/>
    </source>
</evidence>
<feature type="chain" id="PRO_5026046442" evidence="1">
    <location>
        <begin position="31"/>
        <end position="184"/>
    </location>
</feature>
<feature type="domain" description="DUF5626" evidence="2">
    <location>
        <begin position="61"/>
        <end position="181"/>
    </location>
</feature>
<dbReference type="Gene3D" id="2.60.40.3860">
    <property type="match status" value="1"/>
</dbReference>
<organism evidence="3 4">
    <name type="scientific">Vagococcus hydrophili</name>
    <dbReference type="NCBI Taxonomy" id="2714947"/>
    <lineage>
        <taxon>Bacteria</taxon>
        <taxon>Bacillati</taxon>
        <taxon>Bacillota</taxon>
        <taxon>Bacilli</taxon>
        <taxon>Lactobacillales</taxon>
        <taxon>Enterococcaceae</taxon>
        <taxon>Vagococcus</taxon>
    </lineage>
</organism>
<dbReference type="AlphaFoldDB" id="A0A6G8ASC9"/>
<feature type="signal peptide" evidence="1">
    <location>
        <begin position="1"/>
        <end position="30"/>
    </location>
</feature>
<protein>
    <submittedName>
        <fullName evidence="3">DUF5626 family protein</fullName>
    </submittedName>
</protein>
<name>A0A6G8ASC9_9ENTE</name>
<accession>A0A6G8ASC9</accession>
<dbReference type="Proteomes" id="UP000501747">
    <property type="component" value="Chromosome"/>
</dbReference>
<evidence type="ECO:0000256" key="1">
    <source>
        <dbReference type="SAM" id="SignalP"/>
    </source>
</evidence>
<keyword evidence="1" id="KW-0732">Signal</keyword>
<dbReference type="RefSeq" id="WP_166034003.1">
    <property type="nucleotide sequence ID" value="NZ_CP049887.1"/>
</dbReference>
<dbReference type="EMBL" id="CP049887">
    <property type="protein sequence ID" value="QIL47833.1"/>
    <property type="molecule type" value="Genomic_DNA"/>
</dbReference>
<proteinExistence type="predicted"/>
<gene>
    <name evidence="3" type="ORF">G7082_04375</name>
</gene>
<evidence type="ECO:0000259" key="2">
    <source>
        <dbReference type="Pfam" id="PF18540"/>
    </source>
</evidence>
<dbReference type="InterPro" id="IPR040491">
    <property type="entry name" value="DUF5626"/>
</dbReference>